<proteinExistence type="predicted"/>
<evidence type="ECO:0000313" key="8">
    <source>
        <dbReference type="Proteomes" id="UP000657918"/>
    </source>
</evidence>
<keyword evidence="8" id="KW-1185">Reference proteome</keyword>
<dbReference type="OrthoDB" id="1436536at2759"/>
<comment type="subcellular location">
    <subcellularLocation>
        <location evidence="1">Golgi apparatus</location>
    </subcellularLocation>
</comment>
<evidence type="ECO:0000256" key="5">
    <source>
        <dbReference type="SAM" id="MobiDB-lite"/>
    </source>
</evidence>
<evidence type="ECO:0000256" key="2">
    <source>
        <dbReference type="ARBA" id="ARBA00023034"/>
    </source>
</evidence>
<protein>
    <submittedName>
        <fullName evidence="7">Uncharacterized protein</fullName>
    </submittedName>
</protein>
<feature type="signal peptide" evidence="6">
    <location>
        <begin position="1"/>
        <end position="20"/>
    </location>
</feature>
<feature type="compositionally biased region" description="Polar residues" evidence="5">
    <location>
        <begin position="231"/>
        <end position="248"/>
    </location>
</feature>
<evidence type="ECO:0000256" key="4">
    <source>
        <dbReference type="SAM" id="Coils"/>
    </source>
</evidence>
<dbReference type="GO" id="GO:0031267">
    <property type="term" value="F:small GTPase binding"/>
    <property type="evidence" value="ECO:0007669"/>
    <property type="project" value="TreeGrafter"/>
</dbReference>
<gene>
    <name evidence="7" type="ORF">SADUNF_Sadunf02G0138000</name>
</gene>
<organism evidence="7 8">
    <name type="scientific">Salix dunnii</name>
    <dbReference type="NCBI Taxonomy" id="1413687"/>
    <lineage>
        <taxon>Eukaryota</taxon>
        <taxon>Viridiplantae</taxon>
        <taxon>Streptophyta</taxon>
        <taxon>Embryophyta</taxon>
        <taxon>Tracheophyta</taxon>
        <taxon>Spermatophyta</taxon>
        <taxon>Magnoliopsida</taxon>
        <taxon>eudicotyledons</taxon>
        <taxon>Gunneridae</taxon>
        <taxon>Pentapetalae</taxon>
        <taxon>rosids</taxon>
        <taxon>fabids</taxon>
        <taxon>Malpighiales</taxon>
        <taxon>Salicaceae</taxon>
        <taxon>Saliceae</taxon>
        <taxon>Salix</taxon>
    </lineage>
</organism>
<keyword evidence="6" id="KW-0732">Signal</keyword>
<accession>A0A835TI07</accession>
<keyword evidence="2" id="KW-0333">Golgi apparatus</keyword>
<feature type="chain" id="PRO_5032828801" evidence="6">
    <location>
        <begin position="21"/>
        <end position="338"/>
    </location>
</feature>
<feature type="coiled-coil region" evidence="4">
    <location>
        <begin position="147"/>
        <end position="202"/>
    </location>
</feature>
<evidence type="ECO:0000256" key="6">
    <source>
        <dbReference type="SAM" id="SignalP"/>
    </source>
</evidence>
<keyword evidence="3 4" id="KW-0175">Coiled coil</keyword>
<dbReference type="Proteomes" id="UP000657918">
    <property type="component" value="Unassembled WGS sequence"/>
</dbReference>
<feature type="region of interest" description="Disordered" evidence="5">
    <location>
        <begin position="216"/>
        <end position="260"/>
    </location>
</feature>
<dbReference type="AlphaFoldDB" id="A0A835TI07"/>
<sequence>MAMLKPVLVIVALGPPPCLADPFIAGRTLEVRSDAGMEPLPAASGATASSIRVAVMATSRIFHAKSNFLQRFSLVFLRDLDLVPVALEQLSLIIAQEVQYEVRLVAGVKTIEKQQHPRDISLRLMSWRSGQTIDSESLDSVALVITIEQYKARIKRLQESEVEIKSLSINYAAIRKEEEDQISRLNQENGSLKQNLDATKEALNVSRTARLRISTSSISAIKGSGDRSPKRPQSANQAKSRGGNQIQNGPFPKYDGTGNGILHHIQSDVIQRKMEAKKDKIELSRWEEADPNDSVKNLQGVIATLEKENDNLKIEKNKPDAALQISRNSSTDKLLQMR</sequence>
<dbReference type="PANTHER" id="PTHR18921">
    <property type="entry name" value="MYOSIN HEAVY CHAIN - RELATED"/>
    <property type="match status" value="1"/>
</dbReference>
<evidence type="ECO:0000313" key="7">
    <source>
        <dbReference type="EMBL" id="KAF9687869.1"/>
    </source>
</evidence>
<evidence type="ECO:0000256" key="3">
    <source>
        <dbReference type="ARBA" id="ARBA00023054"/>
    </source>
</evidence>
<comment type="caution">
    <text evidence="7">The sequence shown here is derived from an EMBL/GenBank/DDBJ whole genome shotgun (WGS) entry which is preliminary data.</text>
</comment>
<dbReference type="GO" id="GO:0005794">
    <property type="term" value="C:Golgi apparatus"/>
    <property type="evidence" value="ECO:0007669"/>
    <property type="project" value="UniProtKB-SubCell"/>
</dbReference>
<evidence type="ECO:0000256" key="1">
    <source>
        <dbReference type="ARBA" id="ARBA00004555"/>
    </source>
</evidence>
<dbReference type="GO" id="GO:0006888">
    <property type="term" value="P:endoplasmic reticulum to Golgi vesicle-mediated transport"/>
    <property type="evidence" value="ECO:0007669"/>
    <property type="project" value="TreeGrafter"/>
</dbReference>
<reference evidence="7 8" key="1">
    <citation type="submission" date="2020-10" db="EMBL/GenBank/DDBJ databases">
        <title>Plant Genome Project.</title>
        <authorList>
            <person name="Zhang R.-G."/>
        </authorList>
    </citation>
    <scope>NUCLEOTIDE SEQUENCE [LARGE SCALE GENOMIC DNA]</scope>
    <source>
        <strain evidence="7">FAFU-HL-1</strain>
        <tissue evidence="7">Leaf</tissue>
    </source>
</reference>
<dbReference type="EMBL" id="JADGMS010000002">
    <property type="protein sequence ID" value="KAF9687869.1"/>
    <property type="molecule type" value="Genomic_DNA"/>
</dbReference>
<dbReference type="PANTHER" id="PTHR18921:SF2">
    <property type="entry name" value="THYROID RECEPTOR-INTERACTING PROTEIN 11"/>
    <property type="match status" value="1"/>
</dbReference>
<name>A0A835TI07_9ROSI</name>
<dbReference type="GO" id="GO:0007030">
    <property type="term" value="P:Golgi organization"/>
    <property type="evidence" value="ECO:0007669"/>
    <property type="project" value="TreeGrafter"/>
</dbReference>